<reference evidence="3" key="1">
    <citation type="journal article" date="2014" name="Int. J. Syst. Evol. Microbiol.">
        <title>Complete genome sequence of Corynebacterium casei LMG S-19264T (=DSM 44701T), isolated from a smear-ripened cheese.</title>
        <authorList>
            <consortium name="US DOE Joint Genome Institute (JGI-PGF)"/>
            <person name="Walter F."/>
            <person name="Albersmeier A."/>
            <person name="Kalinowski J."/>
            <person name="Ruckert C."/>
        </authorList>
    </citation>
    <scope>NUCLEOTIDE SEQUENCE</scope>
    <source>
        <strain evidence="3">CGMCC 1.15448</strain>
    </source>
</reference>
<keyword evidence="4" id="KW-1185">Reference proteome</keyword>
<dbReference type="PANTHER" id="PTHR45641">
    <property type="entry name" value="TETRATRICOPEPTIDE REPEAT PROTEIN (AFU_ORTHOLOGUE AFUA_6G03870)"/>
    <property type="match status" value="1"/>
</dbReference>
<evidence type="ECO:0000313" key="3">
    <source>
        <dbReference type="EMBL" id="GGB24770.1"/>
    </source>
</evidence>
<accession>A0A8J2UJB1</accession>
<evidence type="ECO:0000256" key="1">
    <source>
        <dbReference type="ARBA" id="ARBA00022737"/>
    </source>
</evidence>
<dbReference type="Proteomes" id="UP000607559">
    <property type="component" value="Unassembled WGS sequence"/>
</dbReference>
<organism evidence="3 4">
    <name type="scientific">Puia dinghuensis</name>
    <dbReference type="NCBI Taxonomy" id="1792502"/>
    <lineage>
        <taxon>Bacteria</taxon>
        <taxon>Pseudomonadati</taxon>
        <taxon>Bacteroidota</taxon>
        <taxon>Chitinophagia</taxon>
        <taxon>Chitinophagales</taxon>
        <taxon>Chitinophagaceae</taxon>
        <taxon>Puia</taxon>
    </lineage>
</organism>
<dbReference type="Pfam" id="PF13374">
    <property type="entry name" value="TPR_10"/>
    <property type="match status" value="3"/>
</dbReference>
<dbReference type="SUPFAM" id="SSF48452">
    <property type="entry name" value="TPR-like"/>
    <property type="match status" value="3"/>
</dbReference>
<dbReference type="EMBL" id="BMJC01000008">
    <property type="protein sequence ID" value="GGB24770.1"/>
    <property type="molecule type" value="Genomic_DNA"/>
</dbReference>
<dbReference type="AlphaFoldDB" id="A0A8J2UJB1"/>
<sequence length="849" mass="97828">MRKIWTKESLPEMDPLAQSLRDAKLFATDLLMEGVQVEVAFKENLPNFLHNQGTARALRQAYRRWYKSQVSEKPYVPYIPNEQAVFTQLEEFITSKADSGKEQLIPLIKRQFYEELKYGLELHGFSLPIPMEVKSFLFEGWERAGRHVDWFQLVTLRFGEVLADPANKKARLAFNRTLLADIRTDTRFISIGIKEVLELLRTQEGLAGLMENRLSSIEEGMQNLSRAVCGVLPENILRESPEVMTLIQRTVGLKGMARAKWQEFDRWEKIAASHPCEANIEAKIRAKIAWQETAAELESAEIELAGLEQYIKSTADIFSRIDMEAASARLKEARQRFEAGHFAGVRELLASGKRGVERTELLAKEEEIQQRKQAFAEEDLIYAKTILVDFENPNRFTEATYEFVRSLEMFEYFDNCFQYACFLQDQYQHKEAIALYERALSYPYEAGGLLEGHVRNSLGNLYREMQRYDESEESIKAALSIYRNFVKVNPTEFEPYLARCFHNLGVLYRQLHRYSQSEASFKESLEIYIRVGEIGVKFARDFANVLINLGNLYRHLQNYEQAETYLLAGLEVRRFLSKELPGIFEGDLAGTLVALVNLYLETKRYEESETNAKEALGIYRRWCEINPAAFQPCLAVTLVDVGILYEIMQRWGESEACHLEAIAVYRKLTEDNPAAYESNLGAALYNLGALYKAMEQYGKSETYYLEALIIFRKLSERSPDAFESWLAGNLQSLGLLSDEAKKYQEAEKYFVEAVVVFTRRYRSCPDTYLKDLTVQYLVLIHLLLLPEVSKEATARHFLRDLAILLLPHKDEALLQKELAFADKYLRQLGSSIEDALKEAEALIHQNDRG</sequence>
<name>A0A8J2UJB1_9BACT</name>
<gene>
    <name evidence="3" type="ORF">GCM10011511_55880</name>
</gene>
<reference evidence="3" key="2">
    <citation type="submission" date="2020-09" db="EMBL/GenBank/DDBJ databases">
        <authorList>
            <person name="Sun Q."/>
            <person name="Zhou Y."/>
        </authorList>
    </citation>
    <scope>NUCLEOTIDE SEQUENCE</scope>
    <source>
        <strain evidence="3">CGMCC 1.15448</strain>
    </source>
</reference>
<proteinExistence type="predicted"/>
<dbReference type="SMART" id="SM00028">
    <property type="entry name" value="TPR"/>
    <property type="match status" value="7"/>
</dbReference>
<keyword evidence="2" id="KW-0802">TPR repeat</keyword>
<keyword evidence="1" id="KW-0677">Repeat</keyword>
<dbReference type="InterPro" id="IPR011990">
    <property type="entry name" value="TPR-like_helical_dom_sf"/>
</dbReference>
<dbReference type="Pfam" id="PF13424">
    <property type="entry name" value="TPR_12"/>
    <property type="match status" value="1"/>
</dbReference>
<dbReference type="InterPro" id="IPR019734">
    <property type="entry name" value="TPR_rpt"/>
</dbReference>
<evidence type="ECO:0008006" key="5">
    <source>
        <dbReference type="Google" id="ProtNLM"/>
    </source>
</evidence>
<dbReference type="Gene3D" id="1.25.40.10">
    <property type="entry name" value="Tetratricopeptide repeat domain"/>
    <property type="match status" value="3"/>
</dbReference>
<evidence type="ECO:0000313" key="4">
    <source>
        <dbReference type="Proteomes" id="UP000607559"/>
    </source>
</evidence>
<evidence type="ECO:0000256" key="2">
    <source>
        <dbReference type="ARBA" id="ARBA00022803"/>
    </source>
</evidence>
<dbReference type="PANTHER" id="PTHR45641:SF19">
    <property type="entry name" value="NEPHROCYSTIN-3"/>
    <property type="match status" value="1"/>
</dbReference>
<protein>
    <recommendedName>
        <fullName evidence="5">Tetratricopeptide repeat protein</fullName>
    </recommendedName>
</protein>
<comment type="caution">
    <text evidence="3">The sequence shown here is derived from an EMBL/GenBank/DDBJ whole genome shotgun (WGS) entry which is preliminary data.</text>
</comment>